<organism evidence="1 2">
    <name type="scientific">Blyttiomyces helicus</name>
    <dbReference type="NCBI Taxonomy" id="388810"/>
    <lineage>
        <taxon>Eukaryota</taxon>
        <taxon>Fungi</taxon>
        <taxon>Fungi incertae sedis</taxon>
        <taxon>Chytridiomycota</taxon>
        <taxon>Chytridiomycota incertae sedis</taxon>
        <taxon>Chytridiomycetes</taxon>
        <taxon>Chytridiomycetes incertae sedis</taxon>
        <taxon>Blyttiomyces</taxon>
    </lineage>
</organism>
<evidence type="ECO:0000313" key="2">
    <source>
        <dbReference type="Proteomes" id="UP000269721"/>
    </source>
</evidence>
<evidence type="ECO:0000313" key="1">
    <source>
        <dbReference type="EMBL" id="RKO83308.1"/>
    </source>
</evidence>
<dbReference type="Proteomes" id="UP000269721">
    <property type="component" value="Unassembled WGS sequence"/>
</dbReference>
<protein>
    <submittedName>
        <fullName evidence="1">Uncharacterized protein</fullName>
    </submittedName>
</protein>
<name>A0A4P9VYC8_9FUNG</name>
<dbReference type="EMBL" id="ML001394">
    <property type="protein sequence ID" value="RKO83308.1"/>
    <property type="molecule type" value="Genomic_DNA"/>
</dbReference>
<sequence length="168" mass="19108">MAAFPPGIGSPQFTFCFTRAHPYQKTGGGRVMSSEAGKKMFECLRIFRLKSEEDNLRSRTVPFIAMRIHAASCLDINDGSDAREERPKKPQYWQISHWNSIADMDSTDQHELPNSSVWKITFKQSNCAPGKRIPYVYLSLHAQAPTLIKKEVAHGVFRGQAKRSFYLL</sequence>
<proteinExistence type="predicted"/>
<accession>A0A4P9VYC8</accession>
<reference evidence="2" key="1">
    <citation type="journal article" date="2018" name="Nat. Microbiol.">
        <title>Leveraging single-cell genomics to expand the fungal tree of life.</title>
        <authorList>
            <person name="Ahrendt S.R."/>
            <person name="Quandt C.A."/>
            <person name="Ciobanu D."/>
            <person name="Clum A."/>
            <person name="Salamov A."/>
            <person name="Andreopoulos B."/>
            <person name="Cheng J.F."/>
            <person name="Woyke T."/>
            <person name="Pelin A."/>
            <person name="Henrissat B."/>
            <person name="Reynolds N.K."/>
            <person name="Benny G.L."/>
            <person name="Smith M.E."/>
            <person name="James T.Y."/>
            <person name="Grigoriev I.V."/>
        </authorList>
    </citation>
    <scope>NUCLEOTIDE SEQUENCE [LARGE SCALE GENOMIC DNA]</scope>
</reference>
<dbReference type="AlphaFoldDB" id="A0A4P9VYC8"/>
<gene>
    <name evidence="1" type="ORF">BDK51DRAFT_30377</name>
</gene>
<keyword evidence="2" id="KW-1185">Reference proteome</keyword>